<reference evidence="1 2" key="1">
    <citation type="journal article" date="2015" name="Geomicrobiol. J.">
        <title>Caldisalinibacter kiritimatiensis gen. nov., sp. nov., a moderately thermohalophilic thiosulfate-reducing bacterium from a hypersaline microbial mat.</title>
        <authorList>
            <person name="Ben Hania W."/>
            <person name="Joseph M."/>
            <person name="Fiebig A."/>
            <person name="Bunk B."/>
            <person name="Klenk H.-P."/>
            <person name="Fardeau M.-L."/>
            <person name="Spring S."/>
        </authorList>
    </citation>
    <scope>NUCLEOTIDE SEQUENCE [LARGE SCALE GENOMIC DNA]</scope>
    <source>
        <strain evidence="1 2">L21-TH-D2</strain>
    </source>
</reference>
<dbReference type="InterPro" id="IPR007362">
    <property type="entry name" value="DUF429"/>
</dbReference>
<name>R1CS52_9FIRM</name>
<dbReference type="eggNOG" id="COG4328">
    <property type="taxonomic scope" value="Bacteria"/>
</dbReference>
<dbReference type="EMBL" id="ARZA01000057">
    <property type="protein sequence ID" value="EOD01476.1"/>
    <property type="molecule type" value="Genomic_DNA"/>
</dbReference>
<evidence type="ECO:0000313" key="1">
    <source>
        <dbReference type="EMBL" id="EOD01476.1"/>
    </source>
</evidence>
<protein>
    <submittedName>
        <fullName evidence="1">RelA/SpoT domain protein</fullName>
    </submittedName>
</protein>
<dbReference type="Proteomes" id="UP000013378">
    <property type="component" value="Unassembled WGS sequence"/>
</dbReference>
<dbReference type="PIRSF" id="PIRSF018008">
    <property type="entry name" value="UCP018008"/>
    <property type="match status" value="1"/>
</dbReference>
<sequence length="246" mass="28204">MHFIGIDLAWTYKNETGICVIDEKGDIVFCESKVYTDNEIAILIGKFAKKGVLVAIDAPLIVNNEEGSRLCDRLIMKDRIKGKRLSVFTANRSYLLKIYGSIRGEALVSEIRKKNKSFIITSDFRSNKHIIFETFPTGICLGLFSDIYPIKYKRKAKIPLKKTKEEMLRLLSRLGELEQDKIKVNNIKSYFNPNINLTSYTGSKLKHLEDKVDAFLCSYCAYWCYKKGKVKLYGDDKDGFILIPVN</sequence>
<dbReference type="RefSeq" id="WP_006308095.1">
    <property type="nucleotide sequence ID" value="NZ_ARZA01000057.1"/>
</dbReference>
<dbReference type="PATRIC" id="fig|1304284.3.peg.447"/>
<gene>
    <name evidence="1" type="ORF">L21TH_0459</name>
</gene>
<dbReference type="STRING" id="1304284.L21TH_0459"/>
<keyword evidence="2" id="KW-1185">Reference proteome</keyword>
<dbReference type="OrthoDB" id="9813491at2"/>
<dbReference type="AlphaFoldDB" id="R1CS52"/>
<proteinExistence type="predicted"/>
<dbReference type="InterPro" id="IPR008306">
    <property type="entry name" value="UCP018008"/>
</dbReference>
<comment type="caution">
    <text evidence="1">The sequence shown here is derived from an EMBL/GenBank/DDBJ whole genome shotgun (WGS) entry which is preliminary data.</text>
</comment>
<organism evidence="1 2">
    <name type="scientific">Caldisalinibacter kiritimatiensis</name>
    <dbReference type="NCBI Taxonomy" id="1304284"/>
    <lineage>
        <taxon>Bacteria</taxon>
        <taxon>Bacillati</taxon>
        <taxon>Bacillota</taxon>
        <taxon>Tissierellia</taxon>
        <taxon>Tissierellales</taxon>
        <taxon>Thermohalobacteraceae</taxon>
        <taxon>Caldisalinibacter</taxon>
    </lineage>
</organism>
<evidence type="ECO:0000313" key="2">
    <source>
        <dbReference type="Proteomes" id="UP000013378"/>
    </source>
</evidence>
<dbReference type="Pfam" id="PF04250">
    <property type="entry name" value="DUF429"/>
    <property type="match status" value="1"/>
</dbReference>
<accession>R1CS52</accession>